<dbReference type="Pfam" id="PF00957">
    <property type="entry name" value="Synaptobrevin"/>
    <property type="match status" value="1"/>
</dbReference>
<dbReference type="SUPFAM" id="SSF50729">
    <property type="entry name" value="PH domain-like"/>
    <property type="match status" value="1"/>
</dbReference>
<dbReference type="CDD" id="cd15873">
    <property type="entry name" value="R-SNARE_STXBP5_6"/>
    <property type="match status" value="1"/>
</dbReference>
<evidence type="ECO:0000256" key="4">
    <source>
        <dbReference type="SAM" id="MobiDB-lite"/>
    </source>
</evidence>
<dbReference type="InterPro" id="IPR042855">
    <property type="entry name" value="V_SNARE_CC"/>
</dbReference>
<sequence>MAQESDSDSEYSLSAALENMNIDSDFNVWTSFRGSMGHEVLLSGDILEDNNPEEKADIATSPSADEVNPNQKLEQQDKIWSARWRRDEIYSPFYIPSDTEKDELRDVEKSFQSPKRFNLLDTLVSMTTAQPEDAQVLSRLLHPSEPPYSILLKRGPCMWKRQKQEKAAEAEVILLTQGLVVALVATEKKSVSKQLAKATEWSKVKFIQPSPHDAEKAWQVLLEDDIWTFTCSSAKQQQYWLRAFERVLVEYRMRAHAPVELGWQYKCVHKPAFTMAVTDEMDIVRPNEKLLTKLDSYNGYTPLHYAVRCNRPNAVRTLLKIGSDPNYPDSDGASSVDHAIRDPASSTIIELLQQSGGVFNDVNQGALFGQVAAVTEKREKEIAAQKERDLEEKEKAEKAKEKMAENLRLLQERGEKINEIGDKASHLNEEAGNFRSMAQQLKEKTKQQSKWLPF</sequence>
<dbReference type="Gene3D" id="1.25.40.20">
    <property type="entry name" value="Ankyrin repeat-containing domain"/>
    <property type="match status" value="1"/>
</dbReference>
<protein>
    <recommendedName>
        <fullName evidence="5">V-SNARE coiled-coil homology domain-containing protein</fullName>
    </recommendedName>
</protein>
<dbReference type="InterPro" id="IPR036770">
    <property type="entry name" value="Ankyrin_rpt-contain_sf"/>
</dbReference>
<organism evidence="6 7">
    <name type="scientific">Fistulifera solaris</name>
    <name type="common">Oleaginous diatom</name>
    <dbReference type="NCBI Taxonomy" id="1519565"/>
    <lineage>
        <taxon>Eukaryota</taxon>
        <taxon>Sar</taxon>
        <taxon>Stramenopiles</taxon>
        <taxon>Ochrophyta</taxon>
        <taxon>Bacillariophyta</taxon>
        <taxon>Bacillariophyceae</taxon>
        <taxon>Bacillariophycidae</taxon>
        <taxon>Naviculales</taxon>
        <taxon>Naviculaceae</taxon>
        <taxon>Fistulifera</taxon>
    </lineage>
</organism>
<evidence type="ECO:0000256" key="3">
    <source>
        <dbReference type="SAM" id="Coils"/>
    </source>
</evidence>
<dbReference type="Gene3D" id="1.20.5.110">
    <property type="match status" value="1"/>
</dbReference>
<dbReference type="Proteomes" id="UP000198406">
    <property type="component" value="Unassembled WGS sequence"/>
</dbReference>
<keyword evidence="1" id="KW-0040">ANK repeat</keyword>
<dbReference type="InParanoid" id="A0A1Z5JHM6"/>
<proteinExistence type="predicted"/>
<dbReference type="AlphaFoldDB" id="A0A1Z5JHM6"/>
<feature type="domain" description="V-SNARE coiled-coil homology" evidence="5">
    <location>
        <begin position="388"/>
        <end position="448"/>
    </location>
</feature>
<feature type="repeat" description="ANK" evidence="1">
    <location>
        <begin position="298"/>
        <end position="330"/>
    </location>
</feature>
<dbReference type="InterPro" id="IPR002110">
    <property type="entry name" value="Ankyrin_rpt"/>
</dbReference>
<dbReference type="PROSITE" id="PS50088">
    <property type="entry name" value="ANK_REPEAT"/>
    <property type="match status" value="1"/>
</dbReference>
<dbReference type="InterPro" id="IPR011993">
    <property type="entry name" value="PH-like_dom_sf"/>
</dbReference>
<reference evidence="6 7" key="1">
    <citation type="journal article" date="2015" name="Plant Cell">
        <title>Oil accumulation by the oleaginous diatom Fistulifera solaris as revealed by the genome and transcriptome.</title>
        <authorList>
            <person name="Tanaka T."/>
            <person name="Maeda Y."/>
            <person name="Veluchamy A."/>
            <person name="Tanaka M."/>
            <person name="Abida H."/>
            <person name="Marechal E."/>
            <person name="Bowler C."/>
            <person name="Muto M."/>
            <person name="Sunaga Y."/>
            <person name="Tanaka M."/>
            <person name="Yoshino T."/>
            <person name="Taniguchi T."/>
            <person name="Fukuda Y."/>
            <person name="Nemoto M."/>
            <person name="Matsumoto M."/>
            <person name="Wong P.S."/>
            <person name="Aburatani S."/>
            <person name="Fujibuchi W."/>
        </authorList>
    </citation>
    <scope>NUCLEOTIDE SEQUENCE [LARGE SCALE GENOMIC DNA]</scope>
    <source>
        <strain evidence="6 7">JPCC DA0580</strain>
    </source>
</reference>
<dbReference type="SMART" id="SM00248">
    <property type="entry name" value="ANK"/>
    <property type="match status" value="2"/>
</dbReference>
<feature type="compositionally biased region" description="Polar residues" evidence="4">
    <location>
        <begin position="60"/>
        <end position="73"/>
    </location>
</feature>
<evidence type="ECO:0000313" key="6">
    <source>
        <dbReference type="EMBL" id="GAX13278.1"/>
    </source>
</evidence>
<feature type="region of interest" description="Disordered" evidence="4">
    <location>
        <begin position="54"/>
        <end position="73"/>
    </location>
</feature>
<dbReference type="SUPFAM" id="SSF58038">
    <property type="entry name" value="SNARE fusion complex"/>
    <property type="match status" value="1"/>
</dbReference>
<evidence type="ECO:0000256" key="2">
    <source>
        <dbReference type="PROSITE-ProRule" id="PRU00290"/>
    </source>
</evidence>
<dbReference type="Gene3D" id="2.30.29.30">
    <property type="entry name" value="Pleckstrin-homology domain (PH domain)/Phosphotyrosine-binding domain (PTB)"/>
    <property type="match status" value="1"/>
</dbReference>
<evidence type="ECO:0000313" key="7">
    <source>
        <dbReference type="Proteomes" id="UP000198406"/>
    </source>
</evidence>
<name>A0A1Z5JHM6_FISSO</name>
<dbReference type="EMBL" id="BDSP01000061">
    <property type="protein sequence ID" value="GAX13278.1"/>
    <property type="molecule type" value="Genomic_DNA"/>
</dbReference>
<dbReference type="PROSITE" id="PS50297">
    <property type="entry name" value="ANK_REP_REGION"/>
    <property type="match status" value="1"/>
</dbReference>
<gene>
    <name evidence="6" type="ORF">FisN_17Hh218</name>
</gene>
<comment type="caution">
    <text evidence="6">The sequence shown here is derived from an EMBL/GenBank/DDBJ whole genome shotgun (WGS) entry which is preliminary data.</text>
</comment>
<dbReference type="PROSITE" id="PS50892">
    <property type="entry name" value="V_SNARE"/>
    <property type="match status" value="1"/>
</dbReference>
<keyword evidence="7" id="KW-1185">Reference proteome</keyword>
<dbReference type="Pfam" id="PF13857">
    <property type="entry name" value="Ank_5"/>
    <property type="match status" value="1"/>
</dbReference>
<evidence type="ECO:0000256" key="1">
    <source>
        <dbReference type="PROSITE-ProRule" id="PRU00023"/>
    </source>
</evidence>
<dbReference type="SUPFAM" id="SSF48403">
    <property type="entry name" value="Ankyrin repeat"/>
    <property type="match status" value="1"/>
</dbReference>
<feature type="coiled-coil region" evidence="3">
    <location>
        <begin position="376"/>
        <end position="444"/>
    </location>
</feature>
<keyword evidence="2 3" id="KW-0175">Coiled coil</keyword>
<dbReference type="OrthoDB" id="43418at2759"/>
<evidence type="ECO:0000259" key="5">
    <source>
        <dbReference type="PROSITE" id="PS50892"/>
    </source>
</evidence>
<accession>A0A1Z5JHM6</accession>